<dbReference type="InterPro" id="IPR051050">
    <property type="entry name" value="Lipid_II_flippase_MurJ/MviN"/>
</dbReference>
<dbReference type="RefSeq" id="WP_064467166.1">
    <property type="nucleotide sequence ID" value="NZ_CP017080.1"/>
</dbReference>
<dbReference type="GO" id="GO:0015648">
    <property type="term" value="F:lipid-linked peptidoglycan transporter activity"/>
    <property type="evidence" value="ECO:0007669"/>
    <property type="project" value="UniProtKB-UniRule"/>
</dbReference>
<feature type="transmembrane region" description="Helical" evidence="8">
    <location>
        <begin position="404"/>
        <end position="428"/>
    </location>
</feature>
<keyword evidence="3 8" id="KW-0812">Transmembrane</keyword>
<feature type="transmembrane region" description="Helical" evidence="8">
    <location>
        <begin position="269"/>
        <end position="290"/>
    </location>
</feature>
<evidence type="ECO:0000256" key="9">
    <source>
        <dbReference type="PIRNR" id="PIRNR002869"/>
    </source>
</evidence>
<feature type="transmembrane region" description="Helical" evidence="8">
    <location>
        <begin position="311"/>
        <end position="330"/>
    </location>
</feature>
<proteinExistence type="inferred from homology"/>
<keyword evidence="8 9" id="KW-0813">Transport</keyword>
<evidence type="ECO:0000256" key="2">
    <source>
        <dbReference type="ARBA" id="ARBA00022475"/>
    </source>
</evidence>
<feature type="transmembrane region" description="Helical" evidence="8">
    <location>
        <begin position="6"/>
        <end position="24"/>
    </location>
</feature>
<evidence type="ECO:0000256" key="5">
    <source>
        <dbReference type="ARBA" id="ARBA00022984"/>
    </source>
</evidence>
<gene>
    <name evidence="8" type="primary">murJ</name>
    <name evidence="10" type="ORF">ABE28_022530</name>
</gene>
<evidence type="ECO:0000256" key="3">
    <source>
        <dbReference type="ARBA" id="ARBA00022692"/>
    </source>
</evidence>
<evidence type="ECO:0000313" key="11">
    <source>
        <dbReference type="Proteomes" id="UP000077926"/>
    </source>
</evidence>
<feature type="transmembrane region" description="Helical" evidence="8">
    <location>
        <begin position="379"/>
        <end position="398"/>
    </location>
</feature>
<protein>
    <recommendedName>
        <fullName evidence="8">Probable lipid II flippase MurJ</fullName>
    </recommendedName>
</protein>
<feature type="transmembrane region" description="Helical" evidence="8">
    <location>
        <begin position="133"/>
        <end position="151"/>
    </location>
</feature>
<dbReference type="GO" id="GO:0005886">
    <property type="term" value="C:plasma membrane"/>
    <property type="evidence" value="ECO:0007669"/>
    <property type="project" value="UniProtKB-SubCell"/>
</dbReference>
<dbReference type="GO" id="GO:0009252">
    <property type="term" value="P:peptidoglycan biosynthetic process"/>
    <property type="evidence" value="ECO:0007669"/>
    <property type="project" value="UniProtKB-UniRule"/>
</dbReference>
<comment type="subcellular location">
    <subcellularLocation>
        <location evidence="1 8">Cell membrane</location>
        <topology evidence="1 8">Multi-pass membrane protein</topology>
    </subcellularLocation>
</comment>
<organism evidence="10 11">
    <name type="scientific">Peribacillus muralis</name>
    <dbReference type="NCBI Taxonomy" id="264697"/>
    <lineage>
        <taxon>Bacteria</taxon>
        <taxon>Bacillati</taxon>
        <taxon>Bacillota</taxon>
        <taxon>Bacilli</taxon>
        <taxon>Bacillales</taxon>
        <taxon>Bacillaceae</taxon>
        <taxon>Peribacillus</taxon>
    </lineage>
</organism>
<comment type="pathway">
    <text evidence="8">Cell wall biogenesis; peptidoglycan biosynthesis.</text>
</comment>
<dbReference type="PIRSF" id="PIRSF002869">
    <property type="entry name" value="MviN"/>
    <property type="match status" value="1"/>
</dbReference>
<evidence type="ECO:0000313" key="10">
    <source>
        <dbReference type="EMBL" id="AOH57130.1"/>
    </source>
</evidence>
<dbReference type="CDD" id="cd13123">
    <property type="entry name" value="MATE_MurJ_like"/>
    <property type="match status" value="1"/>
</dbReference>
<feature type="transmembrane region" description="Helical" evidence="8">
    <location>
        <begin position="54"/>
        <end position="73"/>
    </location>
</feature>
<sequence>MPTRSYLLKSVGLVTIITAVGKVLGFGRESIIAAYFGASSTADVFFVASLIPTILFTALGSGLQAGVIPLYLEKKAENPLKADDFISLLGSFFMLVAAVMTMACVIFTKPIVMLVAPGFSDAELELTESLTRIMLPSLLFFTLSYMATGVLNANKRFILPALTSTAQNTVIILATVMFASPLGVEGLAWGFVLGAASQFLIQYPSLKRYNIRPIISFLAHGRQIVQTLYTFYPIIIAALAIQLNSVVDRIIATSLETGSVSALNYANRLLWLPLSIVLTPLITVLYPSIVERALISYNSFLGLTLRGVKSLVFLAIPFMIVMLISGNSLITLAFQRGAFDASATETTNTAFFFYSAALPFFALRDYLMNAFYALKKTKVAMYSCLFAVFLNVLLSWLLSRHLGVGGIAIASGISMLLQSLYLFCFLWHKGDRRTDAASFRDALSEVGKLSIIGTSIYGFVLWLHPIALTFPIIVELVFVSVLVFGLYLALSMVFKVSGLQALSRFKSK</sequence>
<evidence type="ECO:0000256" key="4">
    <source>
        <dbReference type="ARBA" id="ARBA00022960"/>
    </source>
</evidence>
<keyword evidence="4 8" id="KW-0133">Cell shape</keyword>
<dbReference type="GO" id="GO:0071555">
    <property type="term" value="P:cell wall organization"/>
    <property type="evidence" value="ECO:0007669"/>
    <property type="project" value="UniProtKB-UniRule"/>
</dbReference>
<keyword evidence="2 8" id="KW-1003">Cell membrane</keyword>
<keyword evidence="8 9" id="KW-0961">Cell wall biogenesis/degradation</keyword>
<dbReference type="EMBL" id="CP017080">
    <property type="protein sequence ID" value="AOH57130.1"/>
    <property type="molecule type" value="Genomic_DNA"/>
</dbReference>
<feature type="transmembrane region" description="Helical" evidence="8">
    <location>
        <begin position="350"/>
        <end position="367"/>
    </location>
</feature>
<dbReference type="Pfam" id="PF03023">
    <property type="entry name" value="MurJ"/>
    <property type="match status" value="1"/>
</dbReference>
<dbReference type="PANTHER" id="PTHR47019">
    <property type="entry name" value="LIPID II FLIPPASE MURJ"/>
    <property type="match status" value="1"/>
</dbReference>
<dbReference type="UniPathway" id="UPA00219"/>
<accession>A0A1B3XV89</accession>
<dbReference type="GO" id="GO:0034204">
    <property type="term" value="P:lipid translocation"/>
    <property type="evidence" value="ECO:0007669"/>
    <property type="project" value="TreeGrafter"/>
</dbReference>
<dbReference type="NCBIfam" id="TIGR01695">
    <property type="entry name" value="murJ_mviN"/>
    <property type="match status" value="1"/>
</dbReference>
<reference evidence="10 11" key="1">
    <citation type="submission" date="2016-08" db="EMBL/GenBank/DDBJ databases">
        <title>Complete genome sequence of Bacillus muralis G25-68, a strain with toxicity to nematodes.</title>
        <authorList>
            <person name="Zheng Z."/>
        </authorList>
    </citation>
    <scope>NUCLEOTIDE SEQUENCE [LARGE SCALE GENOMIC DNA]</scope>
    <source>
        <strain evidence="10 11">G25-68</strain>
    </source>
</reference>
<feature type="transmembrane region" description="Helical" evidence="8">
    <location>
        <begin position="227"/>
        <end position="247"/>
    </location>
</feature>
<name>A0A1B3XV89_9BACI</name>
<comment type="similarity">
    <text evidence="8 9">Belongs to the MurJ/MviN family.</text>
</comment>
<feature type="transmembrane region" description="Helical" evidence="8">
    <location>
        <begin position="85"/>
        <end position="113"/>
    </location>
</feature>
<evidence type="ECO:0000256" key="6">
    <source>
        <dbReference type="ARBA" id="ARBA00022989"/>
    </source>
</evidence>
<dbReference type="InterPro" id="IPR004268">
    <property type="entry name" value="MurJ"/>
</dbReference>
<dbReference type="STRING" id="264697.ABE28_022530"/>
<dbReference type="GO" id="GO:0008360">
    <property type="term" value="P:regulation of cell shape"/>
    <property type="evidence" value="ECO:0007669"/>
    <property type="project" value="UniProtKB-UniRule"/>
</dbReference>
<evidence type="ECO:0000256" key="8">
    <source>
        <dbReference type="HAMAP-Rule" id="MF_02078"/>
    </source>
</evidence>
<dbReference type="PRINTS" id="PR01806">
    <property type="entry name" value="VIRFACTRMVIN"/>
</dbReference>
<dbReference type="KEGG" id="bmur:ABE28_022530"/>
<comment type="function">
    <text evidence="8 9">Involved in peptidoglycan biosynthesis. Transports lipid-linked peptidoglycan precursors from the inner to the outer leaflet of the cytoplasmic membrane.</text>
</comment>
<dbReference type="Proteomes" id="UP000077926">
    <property type="component" value="Chromosome"/>
</dbReference>
<feature type="transmembrane region" description="Helical" evidence="8">
    <location>
        <begin position="449"/>
        <end position="470"/>
    </location>
</feature>
<dbReference type="PANTHER" id="PTHR47019:SF1">
    <property type="entry name" value="LIPID II FLIPPASE MURJ"/>
    <property type="match status" value="1"/>
</dbReference>
<evidence type="ECO:0000256" key="1">
    <source>
        <dbReference type="ARBA" id="ARBA00004651"/>
    </source>
</evidence>
<keyword evidence="7 8" id="KW-0472">Membrane</keyword>
<evidence type="ECO:0000256" key="7">
    <source>
        <dbReference type="ARBA" id="ARBA00023136"/>
    </source>
</evidence>
<dbReference type="OrthoDB" id="9804143at2"/>
<keyword evidence="11" id="KW-1185">Reference proteome</keyword>
<dbReference type="HAMAP" id="MF_02078">
    <property type="entry name" value="MurJ_MviN"/>
    <property type="match status" value="1"/>
</dbReference>
<keyword evidence="6 8" id="KW-1133">Transmembrane helix</keyword>
<dbReference type="AlphaFoldDB" id="A0A1B3XV89"/>
<keyword evidence="5 8" id="KW-0573">Peptidoglycan synthesis</keyword>
<feature type="transmembrane region" description="Helical" evidence="8">
    <location>
        <begin position="476"/>
        <end position="498"/>
    </location>
</feature>